<dbReference type="CDD" id="cd00167">
    <property type="entry name" value="SANT"/>
    <property type="match status" value="1"/>
</dbReference>
<organism evidence="2 3">
    <name type="scientific">Ceratopteris richardii</name>
    <name type="common">Triangle waterfern</name>
    <dbReference type="NCBI Taxonomy" id="49495"/>
    <lineage>
        <taxon>Eukaryota</taxon>
        <taxon>Viridiplantae</taxon>
        <taxon>Streptophyta</taxon>
        <taxon>Embryophyta</taxon>
        <taxon>Tracheophyta</taxon>
        <taxon>Polypodiopsida</taxon>
        <taxon>Polypodiidae</taxon>
        <taxon>Polypodiales</taxon>
        <taxon>Pteridineae</taxon>
        <taxon>Pteridaceae</taxon>
        <taxon>Parkerioideae</taxon>
        <taxon>Ceratopteris</taxon>
    </lineage>
</organism>
<keyword evidence="3" id="KW-1185">Reference proteome</keyword>
<evidence type="ECO:0000313" key="2">
    <source>
        <dbReference type="EMBL" id="KAH7301570.1"/>
    </source>
</evidence>
<gene>
    <name evidence="2" type="ORF">KP509_23G032600</name>
</gene>
<feature type="compositionally biased region" description="Polar residues" evidence="1">
    <location>
        <begin position="565"/>
        <end position="578"/>
    </location>
</feature>
<proteinExistence type="predicted"/>
<dbReference type="Proteomes" id="UP000825935">
    <property type="component" value="Chromosome 23"/>
</dbReference>
<dbReference type="PANTHER" id="PTHR37888:SF11">
    <property type="entry name" value="DNA-BINDING BROMODOMAIN-CONTAINING PROTEIN"/>
    <property type="match status" value="1"/>
</dbReference>
<dbReference type="PANTHER" id="PTHR37888">
    <property type="entry name" value="DNA-BINDING BROMODOMAIN-CONTAINING PROTEIN"/>
    <property type="match status" value="1"/>
</dbReference>
<accession>A0A8T2RYQ6</accession>
<evidence type="ECO:0000256" key="1">
    <source>
        <dbReference type="SAM" id="MobiDB-lite"/>
    </source>
</evidence>
<dbReference type="EMBL" id="CM035428">
    <property type="protein sequence ID" value="KAH7301570.1"/>
    <property type="molecule type" value="Genomic_DNA"/>
</dbReference>
<dbReference type="AlphaFoldDB" id="A0A8T2RYQ6"/>
<reference evidence="2 3" key="1">
    <citation type="submission" date="2021-08" db="EMBL/GenBank/DDBJ databases">
        <title>WGS assembly of Ceratopteris richardii.</title>
        <authorList>
            <person name="Marchant D.B."/>
            <person name="Chen G."/>
            <person name="Jenkins J."/>
            <person name="Shu S."/>
            <person name="Leebens-Mack J."/>
            <person name="Grimwood J."/>
            <person name="Schmutz J."/>
            <person name="Soltis P."/>
            <person name="Soltis D."/>
            <person name="Chen Z.-H."/>
        </authorList>
    </citation>
    <scope>NUCLEOTIDE SEQUENCE [LARGE SCALE GENOMIC DNA]</scope>
    <source>
        <strain evidence="2">Whitten #5841</strain>
        <tissue evidence="2">Leaf</tissue>
    </source>
</reference>
<dbReference type="InterPro" id="IPR001005">
    <property type="entry name" value="SANT/Myb"/>
</dbReference>
<evidence type="ECO:0000313" key="3">
    <source>
        <dbReference type="Proteomes" id="UP000825935"/>
    </source>
</evidence>
<sequence>MATELQLSCPSPHPAALAVPCGGNEKFESNSVVLNENECFLPTAVAMASSYPWGTWEDLLLASAVLRHGIDNWSKVSLELQARAYLVPASLFSAEACEVRFWILNSRFSSCSDNTVRDGKIPWFEEVRKLRIAQLKRELEHHDGAIGLLQKKLNCLKAENTRPGELEIRHSEKQDSQNSLALEKASSCSSACSTSHGIYTHINLGTASMTQLEIESGQISCSLASSVTEIGEIQGTISKSDMDELKDENPNQVKSTDCLLVNQPFENTDHNMHSCGTNQHLSICVNTKMRHGPPFGEIEEKPLEPQGHLHASQEDGMCFQIVEGAHHNNSAETDDVSYKVDIPKSACPNTAKDTCFGDASHLGGVEGANDFKIRALDDHTCGSVETCPASELLGVNKETHSNDSCFKDEITCIANCHSSVKGCANLATCQGKETKIAVSKACFTENLNVTSASFQDAFLNASAIDLLRIAYTDGTPVSTPEFETQPVDLERLEEPEGYHDVVSMCSPLLEELSDRQCKDVNNRGMGQHEVCADNAILNQAQERMDPVAFSAEVPKSALSLEAQELDNQSKSCTLNGRKSVSPEVSEE</sequence>
<comment type="caution">
    <text evidence="2">The sequence shown here is derived from an EMBL/GenBank/DDBJ whole genome shotgun (WGS) entry which is preliminary data.</text>
</comment>
<dbReference type="OrthoDB" id="1742084at2759"/>
<name>A0A8T2RYQ6_CERRI</name>
<feature type="region of interest" description="Disordered" evidence="1">
    <location>
        <begin position="564"/>
        <end position="587"/>
    </location>
</feature>
<protein>
    <submittedName>
        <fullName evidence="2">Uncharacterized protein</fullName>
    </submittedName>
</protein>